<evidence type="ECO:0000313" key="4">
    <source>
        <dbReference type="Proteomes" id="UP000298416"/>
    </source>
</evidence>
<evidence type="ECO:0000256" key="1">
    <source>
        <dbReference type="ARBA" id="ARBA00006643"/>
    </source>
</evidence>
<evidence type="ECO:0000313" key="3">
    <source>
        <dbReference type="EMBL" id="KAG6398595.1"/>
    </source>
</evidence>
<name>A0A8X8WN69_SALSN</name>
<comment type="caution">
    <text evidence="3">The sequence shown here is derived from an EMBL/GenBank/DDBJ whole genome shotgun (WGS) entry which is preliminary data.</text>
</comment>
<reference evidence="3" key="1">
    <citation type="submission" date="2018-01" db="EMBL/GenBank/DDBJ databases">
        <authorList>
            <person name="Mao J.F."/>
        </authorList>
    </citation>
    <scope>NUCLEOTIDE SEQUENCE</scope>
    <source>
        <strain evidence="3">Huo1</strain>
        <tissue evidence="3">Leaf</tissue>
    </source>
</reference>
<keyword evidence="4" id="KW-1185">Reference proteome</keyword>
<dbReference type="GO" id="GO:0008270">
    <property type="term" value="F:zinc ion binding"/>
    <property type="evidence" value="ECO:0007669"/>
    <property type="project" value="InterPro"/>
</dbReference>
<protein>
    <recommendedName>
        <fullName evidence="2">DYW domain-containing protein</fullName>
    </recommendedName>
</protein>
<proteinExistence type="inferred from homology"/>
<dbReference type="AlphaFoldDB" id="A0A8X8WN69"/>
<feature type="domain" description="DYW" evidence="2">
    <location>
        <begin position="116"/>
        <end position="154"/>
    </location>
</feature>
<dbReference type="InterPro" id="IPR032867">
    <property type="entry name" value="DYW_dom"/>
</dbReference>
<comment type="similarity">
    <text evidence="1">Belongs to the PPR family. PCMP-H subfamily.</text>
</comment>
<sequence>MDSSSLSTVRRQAALNAAAVRGRYSSHLVRHISKYCLDQTLETSASLSISSLLSLKSLTEKCHRCRSAPPSFLLRATVTTAAIDEIKKSEWSSLVHEFLVSDRMLDEVEEAVRGAGHVTDTSEVYYDVDREWKEGMMCQHSERLAIAFGLISTKPARDDAEDCEEFESLWELSLSRCDQDHIQAL</sequence>
<gene>
    <name evidence="3" type="ORF">SASPL_140062</name>
</gene>
<dbReference type="Pfam" id="PF14432">
    <property type="entry name" value="DYW_deaminase"/>
    <property type="match status" value="1"/>
</dbReference>
<evidence type="ECO:0000259" key="2">
    <source>
        <dbReference type="Pfam" id="PF14432"/>
    </source>
</evidence>
<accession>A0A8X8WN69</accession>
<organism evidence="3">
    <name type="scientific">Salvia splendens</name>
    <name type="common">Scarlet sage</name>
    <dbReference type="NCBI Taxonomy" id="180675"/>
    <lineage>
        <taxon>Eukaryota</taxon>
        <taxon>Viridiplantae</taxon>
        <taxon>Streptophyta</taxon>
        <taxon>Embryophyta</taxon>
        <taxon>Tracheophyta</taxon>
        <taxon>Spermatophyta</taxon>
        <taxon>Magnoliopsida</taxon>
        <taxon>eudicotyledons</taxon>
        <taxon>Gunneridae</taxon>
        <taxon>Pentapetalae</taxon>
        <taxon>asterids</taxon>
        <taxon>lamiids</taxon>
        <taxon>Lamiales</taxon>
        <taxon>Lamiaceae</taxon>
        <taxon>Nepetoideae</taxon>
        <taxon>Mentheae</taxon>
        <taxon>Salviinae</taxon>
        <taxon>Salvia</taxon>
        <taxon>Salvia subgen. Calosphace</taxon>
        <taxon>core Calosphace</taxon>
    </lineage>
</organism>
<reference evidence="3" key="2">
    <citation type="submission" date="2020-08" db="EMBL/GenBank/DDBJ databases">
        <title>Plant Genome Project.</title>
        <authorList>
            <person name="Zhang R.-G."/>
        </authorList>
    </citation>
    <scope>NUCLEOTIDE SEQUENCE</scope>
    <source>
        <strain evidence="3">Huo1</strain>
        <tissue evidence="3">Leaf</tissue>
    </source>
</reference>
<dbReference type="Proteomes" id="UP000298416">
    <property type="component" value="Unassembled WGS sequence"/>
</dbReference>
<dbReference type="EMBL" id="PNBA02000015">
    <property type="protein sequence ID" value="KAG6398595.1"/>
    <property type="molecule type" value="Genomic_DNA"/>
</dbReference>